<feature type="transmembrane region" description="Helical" evidence="1">
    <location>
        <begin position="96"/>
        <end position="114"/>
    </location>
</feature>
<reference evidence="2 3" key="1">
    <citation type="submission" date="2020-10" db="EMBL/GenBank/DDBJ databases">
        <title>Connecting structure to function with the recovery of over 1000 high-quality activated sludge metagenome-assembled genomes encoding full-length rRNA genes using long-read sequencing.</title>
        <authorList>
            <person name="Singleton C.M."/>
            <person name="Petriglieri F."/>
            <person name="Kristensen J.M."/>
            <person name="Kirkegaard R.H."/>
            <person name="Michaelsen T.Y."/>
            <person name="Andersen M.H."/>
            <person name="Karst S.M."/>
            <person name="Dueholm M.S."/>
            <person name="Nielsen P.H."/>
            <person name="Albertsen M."/>
        </authorList>
    </citation>
    <scope>NUCLEOTIDE SEQUENCE [LARGE SCALE GENOMIC DNA]</scope>
    <source>
        <strain evidence="2">Ribe_18-Q3-R11-54_BAT3C.373</strain>
    </source>
</reference>
<gene>
    <name evidence="2" type="ORF">IPO85_17970</name>
</gene>
<evidence type="ECO:0000313" key="3">
    <source>
        <dbReference type="Proteomes" id="UP000808349"/>
    </source>
</evidence>
<comment type="caution">
    <text evidence="2">The sequence shown here is derived from an EMBL/GenBank/DDBJ whole genome shotgun (WGS) entry which is preliminary data.</text>
</comment>
<feature type="transmembrane region" description="Helical" evidence="1">
    <location>
        <begin position="174"/>
        <end position="195"/>
    </location>
</feature>
<protein>
    <recommendedName>
        <fullName evidence="4">Glycosyltransferase RgtA/B/C/D-like domain-containing protein</fullName>
    </recommendedName>
</protein>
<accession>A0A9D7SDU8</accession>
<dbReference type="Proteomes" id="UP000808349">
    <property type="component" value="Unassembled WGS sequence"/>
</dbReference>
<feature type="transmembrane region" description="Helical" evidence="1">
    <location>
        <begin position="148"/>
        <end position="168"/>
    </location>
</feature>
<keyword evidence="1" id="KW-0812">Transmembrane</keyword>
<evidence type="ECO:0000256" key="1">
    <source>
        <dbReference type="SAM" id="Phobius"/>
    </source>
</evidence>
<dbReference type="EMBL" id="JADKFW010000019">
    <property type="protein sequence ID" value="MBK9719359.1"/>
    <property type="molecule type" value="Genomic_DNA"/>
</dbReference>
<evidence type="ECO:0000313" key="2">
    <source>
        <dbReference type="EMBL" id="MBK9719359.1"/>
    </source>
</evidence>
<name>A0A9D7SDU8_9BACT</name>
<sequence>MTKSIQGLLFLPALFIYTLIDKKFFIFKDLNVYKGIALFVFTIGAYYLLREMYNPGYINAVWENELGGRYMNTVEEHTGEFLFYYNMLLKHHFKEWIWLVPIGFIIGISFRNILFRKLTYFSALISLSYWLIISISKTKLEWYEIPLFPFLAMLIAMGIFGIFYYLLIEPKLKTIFLFPVMSFLFLLVCLLYHILKWWTKFICLKNILGTRNFIN</sequence>
<organism evidence="2 3">
    <name type="scientific">Candidatus Defluviibacterium haderslevense</name>
    <dbReference type="NCBI Taxonomy" id="2981993"/>
    <lineage>
        <taxon>Bacteria</taxon>
        <taxon>Pseudomonadati</taxon>
        <taxon>Bacteroidota</taxon>
        <taxon>Saprospiria</taxon>
        <taxon>Saprospirales</taxon>
        <taxon>Saprospiraceae</taxon>
        <taxon>Candidatus Defluviibacterium</taxon>
    </lineage>
</organism>
<feature type="transmembrane region" description="Helical" evidence="1">
    <location>
        <begin position="120"/>
        <end position="136"/>
    </location>
</feature>
<keyword evidence="1" id="KW-1133">Transmembrane helix</keyword>
<proteinExistence type="predicted"/>
<evidence type="ECO:0008006" key="4">
    <source>
        <dbReference type="Google" id="ProtNLM"/>
    </source>
</evidence>
<feature type="transmembrane region" description="Helical" evidence="1">
    <location>
        <begin position="32"/>
        <end position="49"/>
    </location>
</feature>
<dbReference type="AlphaFoldDB" id="A0A9D7SDU8"/>
<keyword evidence="1" id="KW-0472">Membrane</keyword>